<dbReference type="Pfam" id="PF15072">
    <property type="entry name" value="HROB"/>
    <property type="match status" value="1"/>
</dbReference>
<sequence length="329" mass="37477">MFESDDFDQILSQFDIDDIQRDDSVVKSESLIKSIASNIEVTHNAKVVSKNYPEKQKESVELISDTSINDNIKENLSLMSHKHSKRKIIDSHFDYKTKRKFPGPAGMLTGSLQVDKDESVSHIELLSQDIDYSQNNIKKEVFESPLWLRLVEDIRKWNLHDVDPIITIKQQAVAGNLRRRKAQTVTAFVECVDRSVIDPLIILRDTTGNIKCTLHRDAWSTFSPYIVSEHCALVLWKPTVLTTGSAFKKHYLNITLSNIYAIFSSAILQNDDEKSLPDGFVKVYEDLFTIIKIDKTPQNLDANFISKSGTTTNDDLFDGLDSVFLDEIF</sequence>
<name>A0A6J1WMN1_GALME</name>
<reference evidence="3" key="1">
    <citation type="submission" date="2025-08" db="UniProtKB">
        <authorList>
            <consortium name="RefSeq"/>
        </authorList>
    </citation>
    <scope>IDENTIFICATION</scope>
    <source>
        <tissue evidence="3">Whole larvae</tissue>
    </source>
</reference>
<dbReference type="KEGG" id="gmw:113516089"/>
<accession>A0A6J1WMN1</accession>
<evidence type="ECO:0000259" key="1">
    <source>
        <dbReference type="Pfam" id="PF15072"/>
    </source>
</evidence>
<dbReference type="InParanoid" id="A0A6J1WMN1"/>
<feature type="domain" description="Homologous recombination OB-fold protein OB-fold" evidence="1">
    <location>
        <begin position="181"/>
        <end position="265"/>
    </location>
</feature>
<evidence type="ECO:0000313" key="3">
    <source>
        <dbReference type="RefSeq" id="XP_026756247.2"/>
    </source>
</evidence>
<dbReference type="InterPro" id="IPR058570">
    <property type="entry name" value="HROB_OB"/>
</dbReference>
<keyword evidence="2" id="KW-1185">Reference proteome</keyword>
<dbReference type="InterPro" id="IPR028045">
    <property type="entry name" value="HROB"/>
</dbReference>
<dbReference type="AlphaFoldDB" id="A0A6J1WMN1"/>
<organism evidence="2 3">
    <name type="scientific">Galleria mellonella</name>
    <name type="common">Greater wax moth</name>
    <dbReference type="NCBI Taxonomy" id="7137"/>
    <lineage>
        <taxon>Eukaryota</taxon>
        <taxon>Metazoa</taxon>
        <taxon>Ecdysozoa</taxon>
        <taxon>Arthropoda</taxon>
        <taxon>Hexapoda</taxon>
        <taxon>Insecta</taxon>
        <taxon>Pterygota</taxon>
        <taxon>Neoptera</taxon>
        <taxon>Endopterygota</taxon>
        <taxon>Lepidoptera</taxon>
        <taxon>Glossata</taxon>
        <taxon>Ditrysia</taxon>
        <taxon>Pyraloidea</taxon>
        <taxon>Pyralidae</taxon>
        <taxon>Galleriinae</taxon>
        <taxon>Galleria</taxon>
    </lineage>
</organism>
<gene>
    <name evidence="3" type="primary">LOC113516089</name>
</gene>
<dbReference type="GO" id="GO:0000725">
    <property type="term" value="P:recombinational repair"/>
    <property type="evidence" value="ECO:0007669"/>
    <property type="project" value="InterPro"/>
</dbReference>
<dbReference type="Proteomes" id="UP001652740">
    <property type="component" value="Unplaced"/>
</dbReference>
<evidence type="ECO:0000313" key="2">
    <source>
        <dbReference type="Proteomes" id="UP001652740"/>
    </source>
</evidence>
<proteinExistence type="predicted"/>
<protein>
    <submittedName>
        <fullName evidence="3">Uncharacterized protein LOC113516089</fullName>
    </submittedName>
</protein>
<dbReference type="GeneID" id="113516089"/>
<dbReference type="RefSeq" id="XP_026756247.2">
    <property type="nucleotide sequence ID" value="XM_026900446.3"/>
</dbReference>
<dbReference type="PANTHER" id="PTHR14523">
    <property type="entry name" value="UNCHARACTERIZED PROTEIN C17ORF53 HOMOLOG"/>
    <property type="match status" value="1"/>
</dbReference>
<dbReference type="PANTHER" id="PTHR14523:SF1">
    <property type="entry name" value="HOMOLOGOUS RECOMBINATION OB-FOLD PROTEIN"/>
    <property type="match status" value="1"/>
</dbReference>